<evidence type="ECO:0000256" key="4">
    <source>
        <dbReference type="ARBA" id="ARBA00023163"/>
    </source>
</evidence>
<dbReference type="InterPro" id="IPR005119">
    <property type="entry name" value="LysR_subst-bd"/>
</dbReference>
<gene>
    <name evidence="6" type="ORF">VSH64_31240</name>
</gene>
<name>A0ABZ1HYQ0_9PSEU</name>
<dbReference type="Gene3D" id="3.40.190.10">
    <property type="entry name" value="Periplasmic binding protein-like II"/>
    <property type="match status" value="2"/>
</dbReference>
<reference evidence="6 7" key="1">
    <citation type="journal article" date="2015" name="Int. J. Syst. Evol. Microbiol.">
        <title>Amycolatopsis rhabdoformis sp. nov., an actinomycete isolated from a tropical forest soil.</title>
        <authorList>
            <person name="Souza W.R."/>
            <person name="Silva R.E."/>
            <person name="Goodfellow M."/>
            <person name="Busarakam K."/>
            <person name="Figueiro F.S."/>
            <person name="Ferreira D."/>
            <person name="Rodrigues-Filho E."/>
            <person name="Moraes L.A.B."/>
            <person name="Zucchi T.D."/>
        </authorList>
    </citation>
    <scope>NUCLEOTIDE SEQUENCE [LARGE SCALE GENOMIC DNA]</scope>
    <source>
        <strain evidence="6 7">NCIMB 14900</strain>
    </source>
</reference>
<dbReference type="PANTHER" id="PTHR30346:SF30">
    <property type="entry name" value="SMALL NEUTRAL PROTEASE REGULATORY PROTEIN"/>
    <property type="match status" value="1"/>
</dbReference>
<keyword evidence="4" id="KW-0804">Transcription</keyword>
<keyword evidence="2" id="KW-0805">Transcription regulation</keyword>
<evidence type="ECO:0000256" key="1">
    <source>
        <dbReference type="ARBA" id="ARBA00009437"/>
    </source>
</evidence>
<sequence length="320" mass="35154">MRLEIRHLELVVAIAEAGSLRKAAARLHLTQPAVTTQLKRIEQFLGGPLFVRSAEGVLPTHTGTELVRDAQKVLHGFDALQRAARLNARHEAGAPVRVGGIPAQHFSLLVNALTTMLPRRDVTSRTIRETAALSALLRSGELDVAVMRAFPGFPLIPPDGVEHRLLLREPFFIGVAEDHELAERGEVALAELAEERWVMPDPDDSGMNEFFARTCTSAGFDQRITHLTNEAHVAFALTAEGRAICLLYPIGTDRTGIATVSLTGTPLYRQLVLAWRTDSPIASLVDEMCAKIEAGYLALVEDSRFYRKWWHDGGSAFALP</sequence>
<keyword evidence="3" id="KW-0238">DNA-binding</keyword>
<dbReference type="EMBL" id="CP142149">
    <property type="protein sequence ID" value="WSE27322.1"/>
    <property type="molecule type" value="Genomic_DNA"/>
</dbReference>
<dbReference type="Pfam" id="PF03466">
    <property type="entry name" value="LysR_substrate"/>
    <property type="match status" value="1"/>
</dbReference>
<comment type="similarity">
    <text evidence="1">Belongs to the LysR transcriptional regulatory family.</text>
</comment>
<dbReference type="InterPro" id="IPR036390">
    <property type="entry name" value="WH_DNA-bd_sf"/>
</dbReference>
<accession>A0ABZ1HYQ0</accession>
<evidence type="ECO:0000256" key="2">
    <source>
        <dbReference type="ARBA" id="ARBA00023015"/>
    </source>
</evidence>
<dbReference type="SUPFAM" id="SSF53850">
    <property type="entry name" value="Periplasmic binding protein-like II"/>
    <property type="match status" value="1"/>
</dbReference>
<dbReference type="PANTHER" id="PTHR30346">
    <property type="entry name" value="TRANSCRIPTIONAL DUAL REGULATOR HCAR-RELATED"/>
    <property type="match status" value="1"/>
</dbReference>
<protein>
    <submittedName>
        <fullName evidence="6">LysR family transcriptional regulator</fullName>
    </submittedName>
</protein>
<keyword evidence="7" id="KW-1185">Reference proteome</keyword>
<dbReference type="SUPFAM" id="SSF46785">
    <property type="entry name" value="Winged helix' DNA-binding domain"/>
    <property type="match status" value="1"/>
</dbReference>
<dbReference type="Proteomes" id="UP001330812">
    <property type="component" value="Chromosome"/>
</dbReference>
<evidence type="ECO:0000313" key="6">
    <source>
        <dbReference type="EMBL" id="WSE27322.1"/>
    </source>
</evidence>
<evidence type="ECO:0000313" key="7">
    <source>
        <dbReference type="Proteomes" id="UP001330812"/>
    </source>
</evidence>
<dbReference type="PROSITE" id="PS50931">
    <property type="entry name" value="HTH_LYSR"/>
    <property type="match status" value="1"/>
</dbReference>
<dbReference type="Gene3D" id="1.10.10.10">
    <property type="entry name" value="Winged helix-like DNA-binding domain superfamily/Winged helix DNA-binding domain"/>
    <property type="match status" value="1"/>
</dbReference>
<dbReference type="PRINTS" id="PR00039">
    <property type="entry name" value="HTHLYSR"/>
</dbReference>
<evidence type="ECO:0000259" key="5">
    <source>
        <dbReference type="PROSITE" id="PS50931"/>
    </source>
</evidence>
<dbReference type="RefSeq" id="WP_326566335.1">
    <property type="nucleotide sequence ID" value="NZ_CP142149.1"/>
</dbReference>
<dbReference type="InterPro" id="IPR036388">
    <property type="entry name" value="WH-like_DNA-bd_sf"/>
</dbReference>
<feature type="domain" description="HTH lysR-type" evidence="5">
    <location>
        <begin position="3"/>
        <end position="60"/>
    </location>
</feature>
<dbReference type="InterPro" id="IPR000847">
    <property type="entry name" value="LysR_HTH_N"/>
</dbReference>
<dbReference type="Pfam" id="PF00126">
    <property type="entry name" value="HTH_1"/>
    <property type="match status" value="1"/>
</dbReference>
<proteinExistence type="inferred from homology"/>
<organism evidence="6 7">
    <name type="scientific">Amycolatopsis rhabdoformis</name>
    <dbReference type="NCBI Taxonomy" id="1448059"/>
    <lineage>
        <taxon>Bacteria</taxon>
        <taxon>Bacillati</taxon>
        <taxon>Actinomycetota</taxon>
        <taxon>Actinomycetes</taxon>
        <taxon>Pseudonocardiales</taxon>
        <taxon>Pseudonocardiaceae</taxon>
        <taxon>Amycolatopsis</taxon>
    </lineage>
</organism>
<evidence type="ECO:0000256" key="3">
    <source>
        <dbReference type="ARBA" id="ARBA00023125"/>
    </source>
</evidence>